<protein>
    <submittedName>
        <fullName evidence="1">Uncharacterized protein</fullName>
    </submittedName>
</protein>
<name>A0A0F9MHV6_9ZZZZ</name>
<reference evidence="1" key="1">
    <citation type="journal article" date="2015" name="Nature">
        <title>Complex archaea that bridge the gap between prokaryotes and eukaryotes.</title>
        <authorList>
            <person name="Spang A."/>
            <person name="Saw J.H."/>
            <person name="Jorgensen S.L."/>
            <person name="Zaremba-Niedzwiedzka K."/>
            <person name="Martijn J."/>
            <person name="Lind A.E."/>
            <person name="van Eijk R."/>
            <person name="Schleper C."/>
            <person name="Guy L."/>
            <person name="Ettema T.J."/>
        </authorList>
    </citation>
    <scope>NUCLEOTIDE SEQUENCE</scope>
</reference>
<dbReference type="EMBL" id="LAZR01010117">
    <property type="protein sequence ID" value="KKM68737.1"/>
    <property type="molecule type" value="Genomic_DNA"/>
</dbReference>
<comment type="caution">
    <text evidence="1">The sequence shown here is derived from an EMBL/GenBank/DDBJ whole genome shotgun (WGS) entry which is preliminary data.</text>
</comment>
<organism evidence="1">
    <name type="scientific">marine sediment metagenome</name>
    <dbReference type="NCBI Taxonomy" id="412755"/>
    <lineage>
        <taxon>unclassified sequences</taxon>
        <taxon>metagenomes</taxon>
        <taxon>ecological metagenomes</taxon>
    </lineage>
</organism>
<proteinExistence type="predicted"/>
<accession>A0A0F9MHV6</accession>
<evidence type="ECO:0000313" key="1">
    <source>
        <dbReference type="EMBL" id="KKM68737.1"/>
    </source>
</evidence>
<sequence>MKYYVSIVWSLPLGSYNFSMTYTNCRDTKKIRRAARNVTWLYAYAHYKQSNDPDAPTKKDRKLAHISAWDLDQTPSQRLITDVRGVFKKWPKQSYVYHMERPSGIPTAYIFIVNRPNVFSNYFLSRDELQQVGEIVKVSKPPIKSLTCYEINEKAIKVEGELTQKEIEIQMALGTLKECPGTWYRLK</sequence>
<gene>
    <name evidence="1" type="ORF">LCGC14_1457950</name>
</gene>
<dbReference type="AlphaFoldDB" id="A0A0F9MHV6"/>